<evidence type="ECO:0008006" key="4">
    <source>
        <dbReference type="Google" id="ProtNLM"/>
    </source>
</evidence>
<reference evidence="2 3" key="1">
    <citation type="journal article" date="2018" name="BMC Genomics">
        <title>Genomic comparison of Trypanosoma conorhini and Trypanosoma rangeli to Trypanosoma cruzi strains of high and low virulence.</title>
        <authorList>
            <person name="Bradwell K.R."/>
            <person name="Koparde V.N."/>
            <person name="Matveyev A.V."/>
            <person name="Serrano M.G."/>
            <person name="Alves J.M."/>
            <person name="Parikh H."/>
            <person name="Huang B."/>
            <person name="Lee V."/>
            <person name="Espinosa-Alvarez O."/>
            <person name="Ortiz P.A."/>
            <person name="Costa-Martins A.G."/>
            <person name="Teixeira M.M."/>
            <person name="Buck G.A."/>
        </authorList>
    </citation>
    <scope>NUCLEOTIDE SEQUENCE [LARGE SCALE GENOMIC DNA]</scope>
    <source>
        <strain evidence="2 3">025E</strain>
    </source>
</reference>
<dbReference type="EMBL" id="MKKU01000506">
    <property type="protein sequence ID" value="RNF09623.1"/>
    <property type="molecule type" value="Genomic_DNA"/>
</dbReference>
<dbReference type="RefSeq" id="XP_029226059.1">
    <property type="nucleotide sequence ID" value="XM_029373821.1"/>
</dbReference>
<comment type="caution">
    <text evidence="2">The sequence shown here is derived from an EMBL/GenBank/DDBJ whole genome shotgun (WGS) entry which is preliminary data.</text>
</comment>
<feature type="region of interest" description="Disordered" evidence="1">
    <location>
        <begin position="118"/>
        <end position="158"/>
    </location>
</feature>
<accession>A0A422NVX5</accession>
<evidence type="ECO:0000256" key="1">
    <source>
        <dbReference type="SAM" id="MobiDB-lite"/>
    </source>
</evidence>
<dbReference type="AlphaFoldDB" id="A0A422NVX5"/>
<dbReference type="Proteomes" id="UP000284403">
    <property type="component" value="Unassembled WGS sequence"/>
</dbReference>
<proteinExistence type="predicted"/>
<keyword evidence="3" id="KW-1185">Reference proteome</keyword>
<evidence type="ECO:0000313" key="3">
    <source>
        <dbReference type="Proteomes" id="UP000284403"/>
    </source>
</evidence>
<gene>
    <name evidence="2" type="ORF">Tco025E_06954</name>
</gene>
<sequence length="324" mass="34224">MPYRLLVTNIPLRVGEEEFYDYVRAHVGGEAVVNALLIMRPDGTGTSPHMSSSGAALVDYSAKSAADAARRVDFYVDGAAVMMKAVGSVPAPGRHAETLAAEGREAYQRLRCGVAHADRRGGRGGDAVAGQKRRRGGDSAVASDSPDRDATATSVDGGAEVELRLVGVPRDLYGARTDEGPADAGGRPTGPPAFDLFADVARSVRRATLGELLSLRRLTDEEALIRVSADTAAALLERAEDGLQLLPEPTAAAQQAKEAAKGPCDHRRLYVRPSRPRVQITGDNFALATKHEVVGAMARIMALTNAKVAGFIDPFGNFLLPSVN</sequence>
<dbReference type="CDD" id="cd00590">
    <property type="entry name" value="RRM_SF"/>
    <property type="match status" value="1"/>
</dbReference>
<organism evidence="2 3">
    <name type="scientific">Trypanosoma conorhini</name>
    <dbReference type="NCBI Taxonomy" id="83891"/>
    <lineage>
        <taxon>Eukaryota</taxon>
        <taxon>Discoba</taxon>
        <taxon>Euglenozoa</taxon>
        <taxon>Kinetoplastea</taxon>
        <taxon>Metakinetoplastina</taxon>
        <taxon>Trypanosomatida</taxon>
        <taxon>Trypanosomatidae</taxon>
        <taxon>Trypanosoma</taxon>
    </lineage>
</organism>
<protein>
    <recommendedName>
        <fullName evidence="4">RRM domain-containing protein</fullName>
    </recommendedName>
</protein>
<evidence type="ECO:0000313" key="2">
    <source>
        <dbReference type="EMBL" id="RNF09623.1"/>
    </source>
</evidence>
<name>A0A422NVX5_9TRYP</name>
<dbReference type="GeneID" id="40320565"/>
<dbReference type="OrthoDB" id="245289at2759"/>